<dbReference type="OrthoDB" id="5915071at2"/>
<dbReference type="Gene3D" id="3.20.20.70">
    <property type="entry name" value="Aldolase class I"/>
    <property type="match status" value="1"/>
</dbReference>
<dbReference type="RefSeq" id="WP_045087321.1">
    <property type="nucleotide sequence ID" value="NZ_LN824141.1"/>
</dbReference>
<dbReference type="GO" id="GO:0004332">
    <property type="term" value="F:fructose-bisphosphate aldolase activity"/>
    <property type="evidence" value="ECO:0007669"/>
    <property type="project" value="UniProtKB-EC"/>
</dbReference>
<dbReference type="PANTHER" id="PTHR47916:SF1">
    <property type="entry name" value="3-HYDROXY-5-PHOSPHONOOXYPENTANE-2,4-DIONE THIOLASE"/>
    <property type="match status" value="1"/>
</dbReference>
<keyword evidence="2" id="KW-1185">Reference proteome</keyword>
<dbReference type="InterPro" id="IPR050456">
    <property type="entry name" value="DeoC/FbaB_aldolase"/>
</dbReference>
<dbReference type="SUPFAM" id="SSF51569">
    <property type="entry name" value="Aldolase"/>
    <property type="match status" value="1"/>
</dbReference>
<dbReference type="PIRSF" id="PIRSF038992">
    <property type="entry name" value="Aldolase_Ia"/>
    <property type="match status" value="1"/>
</dbReference>
<sequence>MGIKDLRLSHILNPKSGKSVIIPIDHGLIMGNIAGLQDPLGTLENLIRLGIDATLISPGIAKITTDIFSSKDAPGRILTIDLPLSSTIPGESGNIIGHKIIANLEFALRNAIDVVKVLLPWGEKDSVQMESIEVVATVANNCDKWNIPLMVEPVFWTSHTSKEKKTSANLIGHAARIALELGADVLKIPYTGNILEFKELLNNLKVPVFVLGGAKMDSIEDILKIAKESIEAGAKGIVFGRNVWQNSKMESLINALKEIVHENASVDEVIKKHNLF</sequence>
<dbReference type="InterPro" id="IPR041720">
    <property type="entry name" value="FbaB-like"/>
</dbReference>
<proteinExistence type="predicted"/>
<name>A0A0C7P189_DEFTU</name>
<dbReference type="AlphaFoldDB" id="A0A0C7P189"/>
<dbReference type="InterPro" id="IPR013785">
    <property type="entry name" value="Aldolase_TIM"/>
</dbReference>
<reference evidence="2" key="1">
    <citation type="submission" date="2014-11" db="EMBL/GenBank/DDBJ databases">
        <authorList>
            <person name="Wibberg D."/>
        </authorList>
    </citation>
    <scope>NUCLEOTIDE SEQUENCE [LARGE SCALE GENOMIC DNA]</scope>
    <source>
        <strain evidence="2">L3</strain>
    </source>
</reference>
<dbReference type="PANTHER" id="PTHR47916">
    <property type="entry name" value="FRUCTOSE-BISPHOSPHATE ALDOLASE CLASS 1"/>
    <property type="match status" value="1"/>
</dbReference>
<dbReference type="KEGG" id="dtn:DTL3_0428"/>
<organism evidence="1 2">
    <name type="scientific">Defluviitoga tunisiensis</name>
    <dbReference type="NCBI Taxonomy" id="1006576"/>
    <lineage>
        <taxon>Bacteria</taxon>
        <taxon>Thermotogati</taxon>
        <taxon>Thermotogota</taxon>
        <taxon>Thermotogae</taxon>
        <taxon>Petrotogales</taxon>
        <taxon>Petrotogaceae</taxon>
        <taxon>Defluviitoga</taxon>
    </lineage>
</organism>
<accession>A0A0C7P189</accession>
<dbReference type="InterPro" id="IPR002915">
    <property type="entry name" value="DeoC/FbaB/LacD_aldolase"/>
</dbReference>
<evidence type="ECO:0000313" key="1">
    <source>
        <dbReference type="EMBL" id="CEP77754.1"/>
    </source>
</evidence>
<dbReference type="SMART" id="SM01133">
    <property type="entry name" value="DeoC"/>
    <property type="match status" value="1"/>
</dbReference>
<evidence type="ECO:0000313" key="2">
    <source>
        <dbReference type="Proteomes" id="UP000032809"/>
    </source>
</evidence>
<dbReference type="HOGENOM" id="CLU_057069_2_1_0"/>
<dbReference type="EMBL" id="LN824141">
    <property type="protein sequence ID" value="CEP77754.1"/>
    <property type="molecule type" value="Genomic_DNA"/>
</dbReference>
<dbReference type="Proteomes" id="UP000032809">
    <property type="component" value="Chromosome I"/>
</dbReference>
<dbReference type="STRING" id="1006576.DTL3_0428"/>
<dbReference type="EC" id="4.1.2.13" evidence="1"/>
<keyword evidence="1" id="KW-0456">Lyase</keyword>
<gene>
    <name evidence="1" type="ORF">DTL3_0428</name>
</gene>
<protein>
    <submittedName>
        <fullName evidence="1">Fructose-bisphosphate aldolase</fullName>
        <ecNumber evidence="1">4.1.2.13</ecNumber>
    </submittedName>
</protein>
<dbReference type="Pfam" id="PF01791">
    <property type="entry name" value="DeoC"/>
    <property type="match status" value="1"/>
</dbReference>